<dbReference type="Proteomes" id="UP000027442">
    <property type="component" value="Unassembled WGS sequence"/>
</dbReference>
<keyword evidence="2" id="KW-1185">Reference proteome</keyword>
<accession>A0A069QJB9</accession>
<evidence type="ECO:0000313" key="2">
    <source>
        <dbReference type="Proteomes" id="UP000027442"/>
    </source>
</evidence>
<dbReference type="HOGENOM" id="CLU_2808836_0_0_10"/>
<gene>
    <name evidence="1" type="ORF">HMPREF1991_01145</name>
</gene>
<dbReference type="EMBL" id="JNGW01000045">
    <property type="protein sequence ID" value="KDR52752.1"/>
    <property type="molecule type" value="Genomic_DNA"/>
</dbReference>
<proteinExistence type="predicted"/>
<sequence>MFLFGYGLREVANFALAAIYCLPERPLSRKKVFTLQTVRMMFGHDRITKDESQERFSPSGGMHKRTA</sequence>
<protein>
    <submittedName>
        <fullName evidence="1">Uncharacterized protein</fullName>
    </submittedName>
</protein>
<dbReference type="PATRIC" id="fig|1122985.7.peg.1186"/>
<organism evidence="1 2">
    <name type="scientific">Hoylesella loescheii DSM 19665 = JCM 12249 = ATCC 15930</name>
    <dbReference type="NCBI Taxonomy" id="1122985"/>
    <lineage>
        <taxon>Bacteria</taxon>
        <taxon>Pseudomonadati</taxon>
        <taxon>Bacteroidota</taxon>
        <taxon>Bacteroidia</taxon>
        <taxon>Bacteroidales</taxon>
        <taxon>Prevotellaceae</taxon>
        <taxon>Hoylesella</taxon>
    </lineage>
</organism>
<dbReference type="RefSeq" id="WP_018967022.1">
    <property type="nucleotide sequence ID" value="NZ_KB899212.1"/>
</dbReference>
<evidence type="ECO:0000313" key="1">
    <source>
        <dbReference type="EMBL" id="KDR52752.1"/>
    </source>
</evidence>
<dbReference type="AlphaFoldDB" id="A0A069QJB9"/>
<reference evidence="1 2" key="1">
    <citation type="submission" date="2013-08" db="EMBL/GenBank/DDBJ databases">
        <authorList>
            <person name="Weinstock G."/>
            <person name="Sodergren E."/>
            <person name="Wylie T."/>
            <person name="Fulton L."/>
            <person name="Fulton R."/>
            <person name="Fronick C."/>
            <person name="O'Laughlin M."/>
            <person name="Godfrey J."/>
            <person name="Miner T."/>
            <person name="Herter B."/>
            <person name="Appelbaum E."/>
            <person name="Cordes M."/>
            <person name="Lek S."/>
            <person name="Wollam A."/>
            <person name="Pepin K.H."/>
            <person name="Palsikar V.B."/>
            <person name="Mitreva M."/>
            <person name="Wilson R.K."/>
        </authorList>
    </citation>
    <scope>NUCLEOTIDE SEQUENCE [LARGE SCALE GENOMIC DNA]</scope>
    <source>
        <strain evidence="1 2">ATCC 15930</strain>
    </source>
</reference>
<comment type="caution">
    <text evidence="1">The sequence shown here is derived from an EMBL/GenBank/DDBJ whole genome shotgun (WGS) entry which is preliminary data.</text>
</comment>
<name>A0A069QJB9_HOYLO</name>